<evidence type="ECO:0000313" key="2">
    <source>
        <dbReference type="Proteomes" id="UP001066276"/>
    </source>
</evidence>
<proteinExistence type="predicted"/>
<sequence>MGHQWYLGNISTSVLMEYISWKSTSLAFVFNSVKKATGSSTYLPLLKVIQAKLIPTITYGSETLRSRGDDHLDQMITKLFKRLFSLPNYDSPAQVHLQLGLVRQSVARKEEISILSHELAKEGSLSSLIWVEMTPDPTSAFRLHLESSFTTLGLEDQLLQLSSHQLVKHATKVSVKSLSHLQDKEALSKRTHALFVLSSYGSLLPQLYLGAAINPRIKVAFMKYQMGCLPIYAHLLRWTRVNITDTC</sequence>
<name>A0AAV7SAJ4_PLEWA</name>
<organism evidence="1 2">
    <name type="scientific">Pleurodeles waltl</name>
    <name type="common">Iberian ribbed newt</name>
    <dbReference type="NCBI Taxonomy" id="8319"/>
    <lineage>
        <taxon>Eukaryota</taxon>
        <taxon>Metazoa</taxon>
        <taxon>Chordata</taxon>
        <taxon>Craniata</taxon>
        <taxon>Vertebrata</taxon>
        <taxon>Euteleostomi</taxon>
        <taxon>Amphibia</taxon>
        <taxon>Batrachia</taxon>
        <taxon>Caudata</taxon>
        <taxon>Salamandroidea</taxon>
        <taxon>Salamandridae</taxon>
        <taxon>Pleurodelinae</taxon>
        <taxon>Pleurodeles</taxon>
    </lineage>
</organism>
<keyword evidence="2" id="KW-1185">Reference proteome</keyword>
<comment type="caution">
    <text evidence="1">The sequence shown here is derived from an EMBL/GenBank/DDBJ whole genome shotgun (WGS) entry which is preliminary data.</text>
</comment>
<accession>A0AAV7SAJ4</accession>
<protein>
    <submittedName>
        <fullName evidence="1">Uncharacterized protein</fullName>
    </submittedName>
</protein>
<reference evidence="1" key="1">
    <citation type="journal article" date="2022" name="bioRxiv">
        <title>Sequencing and chromosome-scale assembly of the giantPleurodeles waltlgenome.</title>
        <authorList>
            <person name="Brown T."/>
            <person name="Elewa A."/>
            <person name="Iarovenko S."/>
            <person name="Subramanian E."/>
            <person name="Araus A.J."/>
            <person name="Petzold A."/>
            <person name="Susuki M."/>
            <person name="Suzuki K.-i.T."/>
            <person name="Hayashi T."/>
            <person name="Toyoda A."/>
            <person name="Oliveira C."/>
            <person name="Osipova E."/>
            <person name="Leigh N.D."/>
            <person name="Simon A."/>
            <person name="Yun M.H."/>
        </authorList>
    </citation>
    <scope>NUCLEOTIDE SEQUENCE</scope>
    <source>
        <strain evidence="1">20211129_DDA</strain>
        <tissue evidence="1">Liver</tissue>
    </source>
</reference>
<dbReference type="AlphaFoldDB" id="A0AAV7SAJ4"/>
<dbReference type="EMBL" id="JANPWB010000008">
    <property type="protein sequence ID" value="KAJ1161577.1"/>
    <property type="molecule type" value="Genomic_DNA"/>
</dbReference>
<gene>
    <name evidence="1" type="ORF">NDU88_002061</name>
</gene>
<evidence type="ECO:0000313" key="1">
    <source>
        <dbReference type="EMBL" id="KAJ1161577.1"/>
    </source>
</evidence>
<dbReference type="Proteomes" id="UP001066276">
    <property type="component" value="Chromosome 4_2"/>
</dbReference>